<organism evidence="2 3">
    <name type="scientific">Escherichia phage vB_EcoS-UTI89UKE1</name>
    <dbReference type="NCBI Taxonomy" id="2865825"/>
    <lineage>
        <taxon>Viruses</taxon>
        <taxon>Duplodnaviria</taxon>
        <taxon>Heunggongvirae</taxon>
        <taxon>Uroviricota</taxon>
        <taxon>Caudoviricetes</taxon>
        <taxon>Sarkviridae</taxon>
        <taxon>Guernseyvirinae</taxon>
        <taxon>Kagunavirus</taxon>
        <taxon>Kagunavirus UTI89UKE1</taxon>
    </lineage>
</organism>
<proteinExistence type="predicted"/>
<protein>
    <submittedName>
        <fullName evidence="2">Uncharacterized protein</fullName>
    </submittedName>
</protein>
<evidence type="ECO:0000313" key="2">
    <source>
        <dbReference type="EMBL" id="USM81343.1"/>
    </source>
</evidence>
<reference evidence="2" key="1">
    <citation type="submission" date="2021-05" db="EMBL/GenBank/DDBJ databases">
        <title>Naturally bred epsilon2 phages have an improved host range and effectivity in uropathogenic E. coli over their ancestor phages.</title>
        <authorList>
            <person name="Saez D."/>
            <person name="Loose M."/>
            <person name="Mutti M."/>
            <person name="Visram Z."/>
            <person name="Hitzenhammer E."/>
            <person name="Dippel D."/>
            <person name="Tisakova L."/>
            <person name="Schertler S."/>
            <person name="Wittmann J."/>
            <person name="Corsini L."/>
            <person name="Wagenlehner F."/>
        </authorList>
    </citation>
    <scope>NUCLEOTIDE SEQUENCE</scope>
</reference>
<evidence type="ECO:0000256" key="1">
    <source>
        <dbReference type="SAM" id="Coils"/>
    </source>
</evidence>
<keyword evidence="3" id="KW-1185">Reference proteome</keyword>
<name>A0A9E7SIR2_9CAUD</name>
<feature type="coiled-coil region" evidence="1">
    <location>
        <begin position="38"/>
        <end position="65"/>
    </location>
</feature>
<gene>
    <name evidence="2" type="ORF">UTI89UKE1_072</name>
</gene>
<keyword evidence="1" id="KW-0175">Coiled coil</keyword>
<evidence type="ECO:0000313" key="3">
    <source>
        <dbReference type="Proteomes" id="UP001056758"/>
    </source>
</evidence>
<dbReference type="Proteomes" id="UP001056758">
    <property type="component" value="Segment"/>
</dbReference>
<accession>A0A9E7SIR2</accession>
<sequence length="188" mass="21321">MRKGVKLMSNKNEIFEYLIDQLRQQVNNSRSEDPAHEVQSLKNQLRDASAQIKELREDNIKKSEHISHLTGQVKELHLALVEATGDVEAYKLIRKGAYGSEQSGCRKEDTQECDHNWIIAPGLFIAEGHKDNVPGSRFCCECGKREWDGLEYGPTACTRECKHSFYYVITDGSAPFGTKVCKTCGEYF</sequence>
<dbReference type="EMBL" id="MZ234048">
    <property type="protein sequence ID" value="USM81343.1"/>
    <property type="molecule type" value="Genomic_DNA"/>
</dbReference>